<dbReference type="AlphaFoldDB" id="A0A6J6GM41"/>
<dbReference type="EMBL" id="CAEZSR010000344">
    <property type="protein sequence ID" value="CAB4602286.1"/>
    <property type="molecule type" value="Genomic_DNA"/>
</dbReference>
<protein>
    <submittedName>
        <fullName evidence="1">Unannotated protein</fullName>
    </submittedName>
</protein>
<sequence>MVGRELLGVASPQDRIQLLDQLHEAVGVAARVVQRQRDHRRAADHRLDEAAQQRPVLEIERCAVEEAHRGVELVVGQRGAGHLHVDGGVRVQPAARRREVPRQRHVACGGESQCVGERVAVERSVHAVEVADVVAVTAAPGGAVELLVEQERPLAGRQAWDGVRVGARWLADAVTAAGRIELDRRGERPRGGVNEREFLAHRAAQPLAQHDDHLQRRERVAAEREEVVVEADGLHLQHRLPHRHHHRLQRRLG</sequence>
<gene>
    <name evidence="1" type="ORF">UFOPK1493_04406</name>
</gene>
<name>A0A6J6GM41_9ZZZZ</name>
<organism evidence="1">
    <name type="scientific">freshwater metagenome</name>
    <dbReference type="NCBI Taxonomy" id="449393"/>
    <lineage>
        <taxon>unclassified sequences</taxon>
        <taxon>metagenomes</taxon>
        <taxon>ecological metagenomes</taxon>
    </lineage>
</organism>
<evidence type="ECO:0000313" key="1">
    <source>
        <dbReference type="EMBL" id="CAB4602286.1"/>
    </source>
</evidence>
<proteinExistence type="predicted"/>
<accession>A0A6J6GM41</accession>
<reference evidence="1" key="1">
    <citation type="submission" date="2020-05" db="EMBL/GenBank/DDBJ databases">
        <authorList>
            <person name="Chiriac C."/>
            <person name="Salcher M."/>
            <person name="Ghai R."/>
            <person name="Kavagutti S V."/>
        </authorList>
    </citation>
    <scope>NUCLEOTIDE SEQUENCE</scope>
</reference>